<keyword evidence="3" id="KW-1185">Reference proteome</keyword>
<evidence type="ECO:0000313" key="3">
    <source>
        <dbReference type="Proteomes" id="UP000035651"/>
    </source>
</evidence>
<evidence type="ECO:0000256" key="1">
    <source>
        <dbReference type="SAM" id="MobiDB-lite"/>
    </source>
</evidence>
<dbReference type="AlphaFoldDB" id="A0A173H088"/>
<reference evidence="2" key="1">
    <citation type="submission" date="2016-06" db="EMBL/GenBank/DDBJ databases">
        <title>Complete Genome Sequence of Pandoraea faecigallinarum DSM-23572.</title>
        <authorList>
            <person name="Yong D."/>
            <person name="Ee R."/>
            <person name="Lim Y.-L."/>
            <person name="Yin W.-F."/>
            <person name="Chan K.-G."/>
        </authorList>
    </citation>
    <scope>NUCLEOTIDE SEQUENCE</scope>
    <source>
        <strain evidence="2">DSM 23572</strain>
    </source>
</reference>
<feature type="region of interest" description="Disordered" evidence="1">
    <location>
        <begin position="113"/>
        <end position="149"/>
    </location>
</feature>
<gene>
    <name evidence="2" type="ORF">AB870_25900</name>
</gene>
<accession>A0A173H088</accession>
<protein>
    <submittedName>
        <fullName evidence="2">Uncharacterized protein</fullName>
    </submittedName>
</protein>
<proteinExistence type="predicted"/>
<sequence length="149" mass="16922">MVAAGVDSTEVVDSRAAARRIRAISAERPGVVRRYTPMPVVRRVAPRVAPMQAVNRRGLALNPDRGRIPVRDPVPHRSPVLIRLDRDRDLDLDLDLDLGRDLDRDRIHLRPRRHHTGAAAGMTRWPRQSPSGYRRRSSARRSQRSRPVA</sequence>
<dbReference type="Proteomes" id="UP000035651">
    <property type="component" value="Chromosome"/>
</dbReference>
<organism evidence="2 3">
    <name type="scientific">Pandoraea faecigallinarum</name>
    <dbReference type="NCBI Taxonomy" id="656179"/>
    <lineage>
        <taxon>Bacteria</taxon>
        <taxon>Pseudomonadati</taxon>
        <taxon>Pseudomonadota</taxon>
        <taxon>Betaproteobacteria</taxon>
        <taxon>Burkholderiales</taxon>
        <taxon>Burkholderiaceae</taxon>
        <taxon>Pandoraea</taxon>
    </lineage>
</organism>
<name>A0A173H088_9BURK</name>
<feature type="compositionally biased region" description="Basic residues" evidence="1">
    <location>
        <begin position="133"/>
        <end position="149"/>
    </location>
</feature>
<dbReference type="EMBL" id="CP011807">
    <property type="protein sequence ID" value="ANI21711.1"/>
    <property type="molecule type" value="Genomic_DNA"/>
</dbReference>
<evidence type="ECO:0000313" key="2">
    <source>
        <dbReference type="EMBL" id="ANI21711.1"/>
    </source>
</evidence>